<dbReference type="Gene3D" id="2.40.160.20">
    <property type="match status" value="1"/>
</dbReference>
<accession>A0A1U9MDZ7</accession>
<dbReference type="KEGG" id="bapa:BBC0178_020850"/>
<dbReference type="InterPro" id="IPR027385">
    <property type="entry name" value="Beta-barrel_OMP"/>
</dbReference>
<evidence type="ECO:0000313" key="5">
    <source>
        <dbReference type="Proteomes" id="UP000189660"/>
    </source>
</evidence>
<dbReference type="AlphaFoldDB" id="A0A1U9MDZ7"/>
<reference evidence="4 5" key="1">
    <citation type="submission" date="2016-11" db="EMBL/GenBank/DDBJ databases">
        <title>Comparative genomics of Bartonella apis.</title>
        <authorList>
            <person name="Engel P."/>
        </authorList>
    </citation>
    <scope>NUCLEOTIDE SEQUENCE [LARGE SCALE GENOMIC DNA]</scope>
    <source>
        <strain evidence="4 5">BBC0178</strain>
    </source>
</reference>
<dbReference type="Proteomes" id="UP000189660">
    <property type="component" value="Chromosome"/>
</dbReference>
<dbReference type="RefSeq" id="WP_078040128.1">
    <property type="nucleotide sequence ID" value="NZ_CP015820.1"/>
</dbReference>
<evidence type="ECO:0000313" key="4">
    <source>
        <dbReference type="EMBL" id="AQT43514.1"/>
    </source>
</evidence>
<feature type="chain" id="PRO_5010712791" evidence="2">
    <location>
        <begin position="23"/>
        <end position="243"/>
    </location>
</feature>
<evidence type="ECO:0000256" key="2">
    <source>
        <dbReference type="SAM" id="SignalP"/>
    </source>
</evidence>
<organism evidence="4 5">
    <name type="scientific">Bartonella apihabitans</name>
    <dbReference type="NCBI Taxonomy" id="2750929"/>
    <lineage>
        <taxon>Bacteria</taxon>
        <taxon>Pseudomonadati</taxon>
        <taxon>Pseudomonadota</taxon>
        <taxon>Alphaproteobacteria</taxon>
        <taxon>Hyphomicrobiales</taxon>
        <taxon>Bartonellaceae</taxon>
        <taxon>Bartonella</taxon>
    </lineage>
</organism>
<protein>
    <submittedName>
        <fullName evidence="4">Opacity protein</fullName>
    </submittedName>
</protein>
<feature type="domain" description="Outer membrane protein beta-barrel" evidence="3">
    <location>
        <begin position="36"/>
        <end position="220"/>
    </location>
</feature>
<keyword evidence="1 2" id="KW-0732">Signal</keyword>
<dbReference type="InterPro" id="IPR011250">
    <property type="entry name" value="OMP/PagP_B-barrel"/>
</dbReference>
<evidence type="ECO:0000259" key="3">
    <source>
        <dbReference type="Pfam" id="PF13505"/>
    </source>
</evidence>
<keyword evidence="5" id="KW-1185">Reference proteome</keyword>
<name>A0A1U9MDZ7_9HYPH</name>
<feature type="signal peptide" evidence="2">
    <location>
        <begin position="1"/>
        <end position="22"/>
    </location>
</feature>
<dbReference type="OrthoDB" id="5643626at2"/>
<dbReference type="Pfam" id="PF13505">
    <property type="entry name" value="OMP_b-brl"/>
    <property type="match status" value="1"/>
</dbReference>
<gene>
    <name evidence="4" type="ORF">BBC0178_020850</name>
</gene>
<dbReference type="SUPFAM" id="SSF56925">
    <property type="entry name" value="OMPA-like"/>
    <property type="match status" value="1"/>
</dbReference>
<proteinExistence type="predicted"/>
<evidence type="ECO:0000256" key="1">
    <source>
        <dbReference type="ARBA" id="ARBA00022729"/>
    </source>
</evidence>
<sequence>MKFCVALVGGAISVLGSMPALAGDIDLDKVPEVAIASETVPFYLKGYVGVSMADADHLNKFPSFGVDSDYHWKNKSDMDDAFLGGVGLGYRMNDIVRLDGTVEYHAKNKMSARDQNFSNIRKYEGNASSIVLMANAYADLVTYHNVTPYIGAGIGASANRMNDFEVDAGSDHYEASSKTNWDIAWAIHAGVGVKLSRNVILDIGYSYSDLGDAKTGDFSKEATLKLDHLTSHDVKVGIRYAFK</sequence>
<dbReference type="EMBL" id="CP015820">
    <property type="protein sequence ID" value="AQT43514.1"/>
    <property type="molecule type" value="Genomic_DNA"/>
</dbReference>